<dbReference type="InterPro" id="IPR050366">
    <property type="entry name" value="BP-dependent_transpt_permease"/>
</dbReference>
<evidence type="ECO:0000256" key="5">
    <source>
        <dbReference type="ARBA" id="ARBA00022989"/>
    </source>
</evidence>
<organism evidence="9 10">
    <name type="scientific">Candidatus Entotheonella gemina</name>
    <dbReference type="NCBI Taxonomy" id="1429439"/>
    <lineage>
        <taxon>Bacteria</taxon>
        <taxon>Pseudomonadati</taxon>
        <taxon>Nitrospinota/Tectimicrobiota group</taxon>
        <taxon>Candidatus Tectimicrobiota</taxon>
        <taxon>Candidatus Entotheonellia</taxon>
        <taxon>Candidatus Entotheonellales</taxon>
        <taxon>Candidatus Entotheonellaceae</taxon>
        <taxon>Candidatus Entotheonella</taxon>
    </lineage>
</organism>
<dbReference type="InterPro" id="IPR035906">
    <property type="entry name" value="MetI-like_sf"/>
</dbReference>
<reference evidence="9 10" key="1">
    <citation type="journal article" date="2014" name="Nature">
        <title>An environmental bacterial taxon with a large and distinct metabolic repertoire.</title>
        <authorList>
            <person name="Wilson M.C."/>
            <person name="Mori T."/>
            <person name="Ruckert C."/>
            <person name="Uria A.R."/>
            <person name="Helf M.J."/>
            <person name="Takada K."/>
            <person name="Gernert C."/>
            <person name="Steffens U.A."/>
            <person name="Heycke N."/>
            <person name="Schmitt S."/>
            <person name="Rinke C."/>
            <person name="Helfrich E.J."/>
            <person name="Brachmann A.O."/>
            <person name="Gurgui C."/>
            <person name="Wakimoto T."/>
            <person name="Kracht M."/>
            <person name="Crusemann M."/>
            <person name="Hentschel U."/>
            <person name="Abe I."/>
            <person name="Matsunaga S."/>
            <person name="Kalinowski J."/>
            <person name="Takeyama H."/>
            <person name="Piel J."/>
        </authorList>
    </citation>
    <scope>NUCLEOTIDE SEQUENCE [LARGE SCALE GENOMIC DNA]</scope>
    <source>
        <strain evidence="10">TSY2</strain>
    </source>
</reference>
<evidence type="ECO:0000313" key="9">
    <source>
        <dbReference type="EMBL" id="ETX07223.1"/>
    </source>
</evidence>
<comment type="caution">
    <text evidence="9">The sequence shown here is derived from an EMBL/GenBank/DDBJ whole genome shotgun (WGS) entry which is preliminary data.</text>
</comment>
<evidence type="ECO:0000256" key="4">
    <source>
        <dbReference type="ARBA" id="ARBA00022692"/>
    </source>
</evidence>
<dbReference type="PANTHER" id="PTHR43386">
    <property type="entry name" value="OLIGOPEPTIDE TRANSPORT SYSTEM PERMEASE PROTEIN APPC"/>
    <property type="match status" value="1"/>
</dbReference>
<evidence type="ECO:0000256" key="6">
    <source>
        <dbReference type="ARBA" id="ARBA00023136"/>
    </source>
</evidence>
<feature type="transmembrane region" description="Helical" evidence="7">
    <location>
        <begin position="284"/>
        <end position="307"/>
    </location>
</feature>
<dbReference type="GO" id="GO:0005886">
    <property type="term" value="C:plasma membrane"/>
    <property type="evidence" value="ECO:0007669"/>
    <property type="project" value="UniProtKB-SubCell"/>
</dbReference>
<evidence type="ECO:0000256" key="3">
    <source>
        <dbReference type="ARBA" id="ARBA00022475"/>
    </source>
</evidence>
<dbReference type="Gene3D" id="1.10.3720.10">
    <property type="entry name" value="MetI-like"/>
    <property type="match status" value="1"/>
</dbReference>
<evidence type="ECO:0000259" key="8">
    <source>
        <dbReference type="PROSITE" id="PS50928"/>
    </source>
</evidence>
<dbReference type="PANTHER" id="PTHR43386:SF1">
    <property type="entry name" value="D,D-DIPEPTIDE TRANSPORT SYSTEM PERMEASE PROTEIN DDPC-RELATED"/>
    <property type="match status" value="1"/>
</dbReference>
<dbReference type="InterPro" id="IPR000515">
    <property type="entry name" value="MetI-like"/>
</dbReference>
<name>W4MAK4_9BACT</name>
<dbReference type="EMBL" id="AZHX01000495">
    <property type="protein sequence ID" value="ETX07223.1"/>
    <property type="molecule type" value="Genomic_DNA"/>
</dbReference>
<evidence type="ECO:0000256" key="1">
    <source>
        <dbReference type="ARBA" id="ARBA00004651"/>
    </source>
</evidence>
<evidence type="ECO:0000256" key="7">
    <source>
        <dbReference type="RuleBase" id="RU363032"/>
    </source>
</evidence>
<comment type="similarity">
    <text evidence="7">Belongs to the binding-protein-dependent transport system permease family.</text>
</comment>
<feature type="transmembrane region" description="Helical" evidence="7">
    <location>
        <begin position="239"/>
        <end position="264"/>
    </location>
</feature>
<dbReference type="Pfam" id="PF00528">
    <property type="entry name" value="BPD_transp_1"/>
    <property type="match status" value="1"/>
</dbReference>
<feature type="non-terminal residue" evidence="9">
    <location>
        <position position="1"/>
    </location>
</feature>
<comment type="subcellular location">
    <subcellularLocation>
        <location evidence="1 7">Cell membrane</location>
        <topology evidence="1 7">Multi-pass membrane protein</topology>
    </subcellularLocation>
</comment>
<gene>
    <name evidence="9" type="ORF">ETSY2_12465</name>
</gene>
<dbReference type="CDD" id="cd06261">
    <property type="entry name" value="TM_PBP2"/>
    <property type="match status" value="1"/>
</dbReference>
<keyword evidence="6 7" id="KW-0472">Membrane</keyword>
<feature type="transmembrane region" description="Helical" evidence="7">
    <location>
        <begin position="109"/>
        <end position="141"/>
    </location>
</feature>
<protein>
    <recommendedName>
        <fullName evidence="8">ABC transmembrane type-1 domain-containing protein</fullName>
    </recommendedName>
</protein>
<evidence type="ECO:0000313" key="10">
    <source>
        <dbReference type="Proteomes" id="UP000019140"/>
    </source>
</evidence>
<dbReference type="PROSITE" id="PS50928">
    <property type="entry name" value="ABC_TM1"/>
    <property type="match status" value="1"/>
</dbReference>
<keyword evidence="4 7" id="KW-0812">Transmembrane</keyword>
<dbReference type="Proteomes" id="UP000019140">
    <property type="component" value="Unassembled WGS sequence"/>
</dbReference>
<dbReference type="SUPFAM" id="SSF161098">
    <property type="entry name" value="MetI-like"/>
    <property type="match status" value="1"/>
</dbReference>
<keyword evidence="2 7" id="KW-0813">Transport</keyword>
<dbReference type="HOGENOM" id="CLU_864668_0_0_7"/>
<dbReference type="PATRIC" id="fig|1429439.4.peg.2137"/>
<keyword evidence="5 7" id="KW-1133">Transmembrane helix</keyword>
<feature type="domain" description="ABC transmembrane type-1" evidence="8">
    <location>
        <begin position="106"/>
        <end position="307"/>
    </location>
</feature>
<keyword evidence="3" id="KW-1003">Cell membrane</keyword>
<keyword evidence="10" id="KW-1185">Reference proteome</keyword>
<dbReference type="GO" id="GO:0055085">
    <property type="term" value="P:transmembrane transport"/>
    <property type="evidence" value="ECO:0007669"/>
    <property type="project" value="InterPro"/>
</dbReference>
<sequence length="321" mass="34967">GTRLSASGRILGVDEIQVEERTLRTQLQKNWAVLKDMGYELWKSKLATWGVVFVLSMCFVAIFADVIDRHDPLDMSSEALLSPGWEHWFGTDPYGRDIWSRVVHGARRAMAISSAAVCVGLLLGVPLGAISGYFGTFAIHLDQFRFSLPIDNIIMRLVDAWLAMPALLFFLLIVSVFGGSDLVLVIALGAAQVPLLARLVRGSVLAEKVKEYVEASQIVGDSNLSIIFRQILPNCLSPIIVQASLSIGILVIVEAALSFLGLGAQPPTPAWGSDLNEAKNFMETYPLLTVFPGVALSLTALGFNLFGDGLRDILDPRQVEQ</sequence>
<dbReference type="AlphaFoldDB" id="W4MAK4"/>
<accession>W4MAK4</accession>
<feature type="transmembrane region" description="Helical" evidence="7">
    <location>
        <begin position="46"/>
        <end position="67"/>
    </location>
</feature>
<evidence type="ECO:0000256" key="2">
    <source>
        <dbReference type="ARBA" id="ARBA00022448"/>
    </source>
</evidence>
<proteinExistence type="inferred from homology"/>